<organism evidence="1 2">
    <name type="scientific">Brachionus plicatilis</name>
    <name type="common">Marine rotifer</name>
    <name type="synonym">Brachionus muelleri</name>
    <dbReference type="NCBI Taxonomy" id="10195"/>
    <lineage>
        <taxon>Eukaryota</taxon>
        <taxon>Metazoa</taxon>
        <taxon>Spiralia</taxon>
        <taxon>Gnathifera</taxon>
        <taxon>Rotifera</taxon>
        <taxon>Eurotatoria</taxon>
        <taxon>Monogononta</taxon>
        <taxon>Pseudotrocha</taxon>
        <taxon>Ploima</taxon>
        <taxon>Brachionidae</taxon>
        <taxon>Brachionus</taxon>
    </lineage>
</organism>
<reference evidence="1 2" key="1">
    <citation type="journal article" date="2018" name="Sci. Rep.">
        <title>Genomic signatures of local adaptation to the degree of environmental predictability in rotifers.</title>
        <authorList>
            <person name="Franch-Gras L."/>
            <person name="Hahn C."/>
            <person name="Garcia-Roger E.M."/>
            <person name="Carmona M.J."/>
            <person name="Serra M."/>
            <person name="Gomez A."/>
        </authorList>
    </citation>
    <scope>NUCLEOTIDE SEQUENCE [LARGE SCALE GENOMIC DNA]</scope>
    <source>
        <strain evidence="1">HYR1</strain>
    </source>
</reference>
<comment type="caution">
    <text evidence="1">The sequence shown here is derived from an EMBL/GenBank/DDBJ whole genome shotgun (WGS) entry which is preliminary data.</text>
</comment>
<protein>
    <submittedName>
        <fullName evidence="1">Uncharacterized protein</fullName>
    </submittedName>
</protein>
<evidence type="ECO:0000313" key="1">
    <source>
        <dbReference type="EMBL" id="RNA38561.1"/>
    </source>
</evidence>
<evidence type="ECO:0000313" key="2">
    <source>
        <dbReference type="Proteomes" id="UP000276133"/>
    </source>
</evidence>
<dbReference type="EMBL" id="REGN01000858">
    <property type="protein sequence ID" value="RNA38561.1"/>
    <property type="molecule type" value="Genomic_DNA"/>
</dbReference>
<name>A0A3M7SRR4_BRAPC</name>
<proteinExistence type="predicted"/>
<feature type="non-terminal residue" evidence="1">
    <location>
        <position position="1"/>
    </location>
</feature>
<keyword evidence="2" id="KW-1185">Reference proteome</keyword>
<dbReference type="AlphaFoldDB" id="A0A3M7SRR4"/>
<gene>
    <name evidence="1" type="ORF">BpHYR1_026004</name>
</gene>
<accession>A0A3M7SRR4</accession>
<sequence length="102" mass="11733">NKIHVFSNSNEIILILGSDFFSLSSAIIFNHSSIRIHSQEKLNLLMVICAWEPRLPDCWWLATHIGDREPDFLIPGEFLKFEFVHTKEQIHIPPIFSASSIS</sequence>
<dbReference type="Proteomes" id="UP000276133">
    <property type="component" value="Unassembled WGS sequence"/>
</dbReference>